<dbReference type="OrthoDB" id="5174963at2759"/>
<evidence type="ECO:0000256" key="1">
    <source>
        <dbReference type="SAM" id="MobiDB-lite"/>
    </source>
</evidence>
<evidence type="ECO:0000313" key="3">
    <source>
        <dbReference type="Proteomes" id="UP000285146"/>
    </source>
</evidence>
<name>A0A423VGG6_9PEZI</name>
<gene>
    <name evidence="2" type="ORF">VPNG_09996</name>
</gene>
<reference evidence="2 3" key="1">
    <citation type="submission" date="2015-09" db="EMBL/GenBank/DDBJ databases">
        <title>Host preference determinants of Valsa canker pathogens revealed by comparative genomics.</title>
        <authorList>
            <person name="Yin Z."/>
            <person name="Huang L."/>
        </authorList>
    </citation>
    <scope>NUCLEOTIDE SEQUENCE [LARGE SCALE GENOMIC DNA]</scope>
    <source>
        <strain evidence="2 3">SXYLt</strain>
    </source>
</reference>
<dbReference type="AlphaFoldDB" id="A0A423VGG6"/>
<evidence type="ECO:0000313" key="2">
    <source>
        <dbReference type="EMBL" id="ROV89989.1"/>
    </source>
</evidence>
<keyword evidence="3" id="KW-1185">Reference proteome</keyword>
<dbReference type="EMBL" id="LKEB01000101">
    <property type="protein sequence ID" value="ROV89989.1"/>
    <property type="molecule type" value="Genomic_DNA"/>
</dbReference>
<sequence length="343" mass="36236">MNQWSGRRCFERRGRQRIEKPGIEDAFFTPSTITPTPNASTSGQGPKVEHETRALPLLRSMGERWDKTEVLIQGEGIEAFTAAAKLQGGDIELVTFAGGLGGAVVLETDLGLASLGTISTLPHAGTLAVTGGIPTGLDMLRLKDARVEFSGLGAIAIQTVPNYARHAQKKLTTLTGSQAELVGILGNFHRCVASATDPNKANQVGDSWTKTDAYQAISGWSRKGCVFPTPEVIVGHIGELTTAFLTFVGAASALVARTAPIAGGFAVPNTLIQYQRWCPVCDTVERNQACISKRAACQGSVLIVPEDAAECSEYCSSSCQLSYVADSDYGYSCNATTAATSSI</sequence>
<dbReference type="InParanoid" id="A0A423VGG6"/>
<dbReference type="Proteomes" id="UP000285146">
    <property type="component" value="Unassembled WGS sequence"/>
</dbReference>
<feature type="compositionally biased region" description="Polar residues" evidence="1">
    <location>
        <begin position="29"/>
        <end position="44"/>
    </location>
</feature>
<accession>A0A423VGG6</accession>
<organism evidence="2 3">
    <name type="scientific">Cytospora leucostoma</name>
    <dbReference type="NCBI Taxonomy" id="1230097"/>
    <lineage>
        <taxon>Eukaryota</taxon>
        <taxon>Fungi</taxon>
        <taxon>Dikarya</taxon>
        <taxon>Ascomycota</taxon>
        <taxon>Pezizomycotina</taxon>
        <taxon>Sordariomycetes</taxon>
        <taxon>Sordariomycetidae</taxon>
        <taxon>Diaporthales</taxon>
        <taxon>Cytosporaceae</taxon>
        <taxon>Cytospora</taxon>
    </lineage>
</organism>
<feature type="region of interest" description="Disordered" evidence="1">
    <location>
        <begin position="27"/>
        <end position="49"/>
    </location>
</feature>
<protein>
    <submittedName>
        <fullName evidence="2">Uncharacterized protein</fullName>
    </submittedName>
</protein>
<comment type="caution">
    <text evidence="2">The sequence shown here is derived from an EMBL/GenBank/DDBJ whole genome shotgun (WGS) entry which is preliminary data.</text>
</comment>
<proteinExistence type="predicted"/>